<evidence type="ECO:0000256" key="1">
    <source>
        <dbReference type="SAM" id="Phobius"/>
    </source>
</evidence>
<accession>A0AA43XHW1</accession>
<feature type="transmembrane region" description="Helical" evidence="1">
    <location>
        <begin position="96"/>
        <end position="116"/>
    </location>
</feature>
<keyword evidence="1" id="KW-0472">Membrane</keyword>
<dbReference type="AlphaFoldDB" id="A0AA43XHW1"/>
<keyword evidence="3" id="KW-1185">Reference proteome</keyword>
<gene>
    <name evidence="2" type="ORF">ISALK_01380</name>
</gene>
<evidence type="ECO:0000313" key="3">
    <source>
        <dbReference type="Proteomes" id="UP000449710"/>
    </source>
</evidence>
<sequence>MGKSVLVKVRNNIAILTIICSLAMLFLYIVGYFTTLHPDAYRDLVRSILLGYGIYLAIFSLYNGVYGKLSVRVKGTGSNRVRSKTVGKIKESPSEAICIIFMIITFLNSLMMLTGFDTPKEGTYA</sequence>
<feature type="transmembrane region" description="Helical" evidence="1">
    <location>
        <begin position="45"/>
        <end position="65"/>
    </location>
</feature>
<reference evidence="2 3" key="1">
    <citation type="submission" date="2019-04" db="EMBL/GenBank/DDBJ databases">
        <title>Isachenkonia alkalipeptolytica gen. nov. sp. nov. a new anaerobic, alkiliphilic organothrophic bacterium capable to reduce synthesized ferrihydrite isolated from a soda lake.</title>
        <authorList>
            <person name="Toshchakov S.V."/>
            <person name="Zavarzina D.G."/>
            <person name="Zhilina T.N."/>
            <person name="Kostrikina N.A."/>
            <person name="Kublanov I.V."/>
        </authorList>
    </citation>
    <scope>NUCLEOTIDE SEQUENCE [LARGE SCALE GENOMIC DNA]</scope>
    <source>
        <strain evidence="2 3">Z-1701</strain>
    </source>
</reference>
<dbReference type="EMBL" id="SUMG01000001">
    <property type="protein sequence ID" value="NBG87143.1"/>
    <property type="molecule type" value="Genomic_DNA"/>
</dbReference>
<protein>
    <submittedName>
        <fullName evidence="2">Uncharacterized protein</fullName>
    </submittedName>
</protein>
<evidence type="ECO:0000313" key="2">
    <source>
        <dbReference type="EMBL" id="NBG87143.1"/>
    </source>
</evidence>
<dbReference type="Proteomes" id="UP000449710">
    <property type="component" value="Unassembled WGS sequence"/>
</dbReference>
<keyword evidence="1" id="KW-0812">Transmembrane</keyword>
<feature type="transmembrane region" description="Helical" evidence="1">
    <location>
        <begin position="12"/>
        <end position="33"/>
    </location>
</feature>
<dbReference type="RefSeq" id="WP_160718440.1">
    <property type="nucleotide sequence ID" value="NZ_SUMG01000001.1"/>
</dbReference>
<proteinExistence type="predicted"/>
<keyword evidence="1" id="KW-1133">Transmembrane helix</keyword>
<comment type="caution">
    <text evidence="2">The sequence shown here is derived from an EMBL/GenBank/DDBJ whole genome shotgun (WGS) entry which is preliminary data.</text>
</comment>
<organism evidence="2 3">
    <name type="scientific">Isachenkonia alkalipeptolytica</name>
    <dbReference type="NCBI Taxonomy" id="2565777"/>
    <lineage>
        <taxon>Bacteria</taxon>
        <taxon>Bacillati</taxon>
        <taxon>Bacillota</taxon>
        <taxon>Clostridia</taxon>
        <taxon>Eubacteriales</taxon>
        <taxon>Clostridiaceae</taxon>
        <taxon>Isachenkonia</taxon>
    </lineage>
</organism>
<name>A0AA43XHW1_9CLOT</name>